<evidence type="ECO:0000256" key="5">
    <source>
        <dbReference type="ARBA" id="ARBA00038121"/>
    </source>
</evidence>
<dbReference type="FunFam" id="3.30.230.120:FF:000007">
    <property type="entry name" value="GHMP kinase"/>
    <property type="match status" value="1"/>
</dbReference>
<feature type="domain" description="GHMP kinase N-terminal" evidence="6">
    <location>
        <begin position="71"/>
        <end position="155"/>
    </location>
</feature>
<dbReference type="Proteomes" id="UP000078287">
    <property type="component" value="Unassembled WGS sequence"/>
</dbReference>
<dbReference type="InterPro" id="IPR020568">
    <property type="entry name" value="Ribosomal_Su5_D2-typ_SF"/>
</dbReference>
<evidence type="ECO:0000313" key="9">
    <source>
        <dbReference type="Proteomes" id="UP000078287"/>
    </source>
</evidence>
<dbReference type="Gene3D" id="3.30.230.120">
    <property type="match status" value="1"/>
</dbReference>
<evidence type="ECO:0000259" key="7">
    <source>
        <dbReference type="Pfam" id="PF08544"/>
    </source>
</evidence>
<dbReference type="SUPFAM" id="SSF54211">
    <property type="entry name" value="Ribosomal protein S5 domain 2-like"/>
    <property type="match status" value="1"/>
</dbReference>
<feature type="domain" description="GHMP kinase C-terminal" evidence="7">
    <location>
        <begin position="231"/>
        <end position="307"/>
    </location>
</feature>
<evidence type="ECO:0000256" key="4">
    <source>
        <dbReference type="ARBA" id="ARBA00022840"/>
    </source>
</evidence>
<dbReference type="Pfam" id="PF00288">
    <property type="entry name" value="GHMP_kinases_N"/>
    <property type="match status" value="1"/>
</dbReference>
<dbReference type="InterPro" id="IPR052203">
    <property type="entry name" value="GHMP_Kinase-Related"/>
</dbReference>
<dbReference type="GO" id="GO:0050201">
    <property type="term" value="F:fucokinase activity"/>
    <property type="evidence" value="ECO:0007669"/>
    <property type="project" value="TreeGrafter"/>
</dbReference>
<dbReference type="OrthoDB" id="9812992at2"/>
<keyword evidence="9" id="KW-1185">Reference proteome</keyword>
<dbReference type="PRINTS" id="PR00960">
    <property type="entry name" value="LMBPPROTEIN"/>
</dbReference>
<dbReference type="InterPro" id="IPR006204">
    <property type="entry name" value="GHMP_kinase_N_dom"/>
</dbReference>
<keyword evidence="4" id="KW-0067">ATP-binding</keyword>
<dbReference type="InterPro" id="IPR014606">
    <property type="entry name" value="Heptose_7-P_kinase"/>
</dbReference>
<comment type="caution">
    <text evidence="8">The sequence shown here is derived from an EMBL/GenBank/DDBJ whole genome shotgun (WGS) entry which is preliminary data.</text>
</comment>
<evidence type="ECO:0000256" key="1">
    <source>
        <dbReference type="ARBA" id="ARBA00022679"/>
    </source>
</evidence>
<evidence type="ECO:0000259" key="6">
    <source>
        <dbReference type="Pfam" id="PF00288"/>
    </source>
</evidence>
<dbReference type="InterPro" id="IPR001174">
    <property type="entry name" value="HddA/FKP"/>
</dbReference>
<dbReference type="GO" id="GO:0005524">
    <property type="term" value="F:ATP binding"/>
    <property type="evidence" value="ECO:0007669"/>
    <property type="project" value="UniProtKB-KW"/>
</dbReference>
<gene>
    <name evidence="8" type="ORF">A6A03_07340</name>
</gene>
<dbReference type="InterPro" id="IPR036554">
    <property type="entry name" value="GHMP_kinase_C_sf"/>
</dbReference>
<dbReference type="InterPro" id="IPR013750">
    <property type="entry name" value="GHMP_kinase_C_dom"/>
</dbReference>
<evidence type="ECO:0000256" key="2">
    <source>
        <dbReference type="ARBA" id="ARBA00022741"/>
    </source>
</evidence>
<organism evidence="8 9">
    <name type="scientific">Chloroflexus islandicus</name>
    <dbReference type="NCBI Taxonomy" id="1707952"/>
    <lineage>
        <taxon>Bacteria</taxon>
        <taxon>Bacillati</taxon>
        <taxon>Chloroflexota</taxon>
        <taxon>Chloroflexia</taxon>
        <taxon>Chloroflexales</taxon>
        <taxon>Chloroflexineae</taxon>
        <taxon>Chloroflexaceae</taxon>
        <taxon>Chloroflexus</taxon>
    </lineage>
</organism>
<evidence type="ECO:0000313" key="8">
    <source>
        <dbReference type="EMBL" id="OAN48581.1"/>
    </source>
</evidence>
<dbReference type="PIRSF" id="PIRSF036406">
    <property type="entry name" value="Hept_kin"/>
    <property type="match status" value="1"/>
</dbReference>
<name>A0A178MIN6_9CHLR</name>
<dbReference type="GO" id="GO:0042352">
    <property type="term" value="P:GDP-L-fucose salvage"/>
    <property type="evidence" value="ECO:0007669"/>
    <property type="project" value="TreeGrafter"/>
</dbReference>
<dbReference type="Pfam" id="PF08544">
    <property type="entry name" value="GHMP_kinases_C"/>
    <property type="match status" value="1"/>
</dbReference>
<evidence type="ECO:0000256" key="3">
    <source>
        <dbReference type="ARBA" id="ARBA00022777"/>
    </source>
</evidence>
<dbReference type="SUPFAM" id="SSF55060">
    <property type="entry name" value="GHMP Kinase, C-terminal domain"/>
    <property type="match status" value="1"/>
</dbReference>
<dbReference type="AlphaFoldDB" id="A0A178MIN6"/>
<proteinExistence type="inferred from homology"/>
<protein>
    <submittedName>
        <fullName evidence="8">GHMP kinase</fullName>
    </submittedName>
</protein>
<keyword evidence="2" id="KW-0547">Nucleotide-binding</keyword>
<dbReference type="PANTHER" id="PTHR32463">
    <property type="entry name" value="L-FUCOSE KINASE"/>
    <property type="match status" value="1"/>
</dbReference>
<dbReference type="EMBL" id="LWQS01000030">
    <property type="protein sequence ID" value="OAN48581.1"/>
    <property type="molecule type" value="Genomic_DNA"/>
</dbReference>
<dbReference type="RefSeq" id="WP_066782745.1">
    <property type="nucleotide sequence ID" value="NZ_LWQS01000030.1"/>
</dbReference>
<comment type="similarity">
    <text evidence="5">Belongs to the GHMP kinase family.</text>
</comment>
<accession>A0A178MIN6</accession>
<sequence length="328" mass="36949">MIISRTPLRISFAGGGSDLPAFYRHEPGAVVSTAINKYIYITVNEKFDHQIRASYSVTEIVDQVDDLKHQLIREALRLVGRRHSIEITSISDIPSQGTGLGSSSTYTVGLLNALYAFIGRFAGAERLAREACIIEIDRCGAPIGKQDQYIAAYGGLQFIQFNPDETVFVDPIICRAETKQRLQQRLMMLYTGATRKTSDVLREQRENTERDESRRRHLRRMVELARDLRLALHHDDLDAFGEILHEGWMRKRELASGISTPQIDDWYERARAAGAIGGKILGAGGGGFLLVYAPEERHDAIRAALPELRHVPMQFEPQGSKIIYVEER</sequence>
<dbReference type="STRING" id="1707952.A6A03_07340"/>
<keyword evidence="1" id="KW-0808">Transferase</keyword>
<dbReference type="PANTHER" id="PTHR32463:SF0">
    <property type="entry name" value="L-FUCOSE KINASE"/>
    <property type="match status" value="1"/>
</dbReference>
<keyword evidence="3 8" id="KW-0418">Kinase</keyword>
<reference evidence="8 9" key="1">
    <citation type="submission" date="2016-04" db="EMBL/GenBank/DDBJ databases">
        <title>Chloroflexus islandicus sp. nov., a thermophilic filamentous anoxygenic phototrophic bacterium from geyser Strokkur (Iceland).</title>
        <authorList>
            <person name="Gaisin V.A."/>
            <person name="Kalashnikov A.M."/>
            <person name="Sukhacheva M.V."/>
            <person name="Grouzdev D.S."/>
            <person name="Ivanov T.M."/>
            <person name="Kuznetsov B."/>
            <person name="Gorlenko V.M."/>
        </authorList>
    </citation>
    <scope>NUCLEOTIDE SEQUENCE [LARGE SCALE GENOMIC DNA]</scope>
    <source>
        <strain evidence="9">isl-2</strain>
    </source>
</reference>